<keyword evidence="3" id="KW-1185">Reference proteome</keyword>
<organism evidence="2">
    <name type="scientific">Oryza meridionalis</name>
    <dbReference type="NCBI Taxonomy" id="40149"/>
    <lineage>
        <taxon>Eukaryota</taxon>
        <taxon>Viridiplantae</taxon>
        <taxon>Streptophyta</taxon>
        <taxon>Embryophyta</taxon>
        <taxon>Tracheophyta</taxon>
        <taxon>Spermatophyta</taxon>
        <taxon>Magnoliopsida</taxon>
        <taxon>Liliopsida</taxon>
        <taxon>Poales</taxon>
        <taxon>Poaceae</taxon>
        <taxon>BOP clade</taxon>
        <taxon>Oryzoideae</taxon>
        <taxon>Oryzeae</taxon>
        <taxon>Oryzinae</taxon>
        <taxon>Oryza</taxon>
    </lineage>
</organism>
<dbReference type="HOGENOM" id="CLU_096966_0_0_1"/>
<accession>A0A0E0DRZ5</accession>
<feature type="compositionally biased region" description="Basic and acidic residues" evidence="1">
    <location>
        <begin position="185"/>
        <end position="209"/>
    </location>
</feature>
<dbReference type="EnsemblPlants" id="OMERI05G15680.1">
    <property type="protein sequence ID" value="OMERI05G15680.1"/>
    <property type="gene ID" value="OMERI05G15680"/>
</dbReference>
<reference evidence="2" key="2">
    <citation type="submission" date="2018-05" db="EMBL/GenBank/DDBJ databases">
        <title>OmerRS3 (Oryza meridionalis Reference Sequence Version 3).</title>
        <authorList>
            <person name="Zhang J."/>
            <person name="Kudrna D."/>
            <person name="Lee S."/>
            <person name="Talag J."/>
            <person name="Welchert J."/>
            <person name="Wing R.A."/>
        </authorList>
    </citation>
    <scope>NUCLEOTIDE SEQUENCE [LARGE SCALE GENOMIC DNA]</scope>
    <source>
        <strain evidence="2">cv. OR44</strain>
    </source>
</reference>
<protein>
    <submittedName>
        <fullName evidence="2">Uncharacterized protein</fullName>
    </submittedName>
</protein>
<dbReference type="AlphaFoldDB" id="A0A0E0DRZ5"/>
<evidence type="ECO:0000256" key="1">
    <source>
        <dbReference type="SAM" id="MobiDB-lite"/>
    </source>
</evidence>
<reference evidence="2" key="1">
    <citation type="submission" date="2015-04" db="UniProtKB">
        <authorList>
            <consortium name="EnsemblPlants"/>
        </authorList>
    </citation>
    <scope>IDENTIFICATION</scope>
</reference>
<feature type="region of interest" description="Disordered" evidence="1">
    <location>
        <begin position="1"/>
        <end position="209"/>
    </location>
</feature>
<evidence type="ECO:0000313" key="3">
    <source>
        <dbReference type="Proteomes" id="UP000008021"/>
    </source>
</evidence>
<evidence type="ECO:0000313" key="2">
    <source>
        <dbReference type="EnsemblPlants" id="OMERI05G15680.1"/>
    </source>
</evidence>
<feature type="compositionally biased region" description="Basic residues" evidence="1">
    <location>
        <begin position="88"/>
        <end position="108"/>
    </location>
</feature>
<dbReference type="Gramene" id="OMERI05G15680.1">
    <property type="protein sequence ID" value="OMERI05G15680.1"/>
    <property type="gene ID" value="OMERI05G15680"/>
</dbReference>
<feature type="compositionally biased region" description="Low complexity" evidence="1">
    <location>
        <begin position="128"/>
        <end position="152"/>
    </location>
</feature>
<proteinExistence type="predicted"/>
<dbReference type="Proteomes" id="UP000008021">
    <property type="component" value="Chromosome 5"/>
</dbReference>
<feature type="compositionally biased region" description="Low complexity" evidence="1">
    <location>
        <begin position="1"/>
        <end position="19"/>
    </location>
</feature>
<sequence>MPTQEGEGAAVAAAVAGPPGRHHLPSHPLPSRWIRNARPPPPPLPLDPAEGGHRPCPPPPHPPGGRVTPPATVEPSRGLLARETRRGAERRRRPLSLAKGKSRRRRRVDRWLPLPGPSRTAAHRVKDAAGQGEGAAAEALAAKGRAPPAGGRVPWRSTPPWVGGTRWRASSAEERRRKRRKGKMHNGEDERWRRERLRGREKDRGKMRR</sequence>
<name>A0A0E0DRZ5_9ORYZ</name>